<keyword evidence="3" id="KW-1185">Reference proteome</keyword>
<proteinExistence type="predicted"/>
<gene>
    <name evidence="2" type="ORF">EBN88_00585</name>
</gene>
<feature type="compositionally biased region" description="Basic and acidic residues" evidence="1">
    <location>
        <begin position="1"/>
        <end position="11"/>
    </location>
</feature>
<sequence>RLAEAAHDWPHHAPAPPTVAAGPQALVTDRSKAPPAALADGPWRTVVHVTRTVPRRAAFWHRPHMLLALDAAHAPQVARLLGAEAAAHTSRLAPGEVALFRPTVPETLRLDISPAETALLTPPRP</sequence>
<feature type="region of interest" description="Disordered" evidence="1">
    <location>
        <begin position="1"/>
        <end position="38"/>
    </location>
</feature>
<protein>
    <submittedName>
        <fullName evidence="2">Uncharacterized protein</fullName>
    </submittedName>
</protein>
<evidence type="ECO:0000256" key="1">
    <source>
        <dbReference type="SAM" id="MobiDB-lite"/>
    </source>
</evidence>
<reference evidence="2 3" key="1">
    <citation type="submission" date="2018-10" db="EMBL/GenBank/DDBJ databases">
        <title>Isolation, diversity and antifungal activity of actinobacteria from wheat.</title>
        <authorList>
            <person name="Han C."/>
        </authorList>
    </citation>
    <scope>NUCLEOTIDE SEQUENCE [LARGE SCALE GENOMIC DNA]</scope>
    <source>
        <strain evidence="2 3">NEAU-YY642</strain>
    </source>
</reference>
<comment type="caution">
    <text evidence="2">The sequence shown here is derived from an EMBL/GenBank/DDBJ whole genome shotgun (WGS) entry which is preliminary data.</text>
</comment>
<accession>A0A3M2MHK4</accession>
<name>A0A3M2MHK4_9ACTN</name>
<evidence type="ECO:0000313" key="2">
    <source>
        <dbReference type="EMBL" id="RMI46758.1"/>
    </source>
</evidence>
<organism evidence="2 3">
    <name type="scientific">Streptomyces triticirhizae</name>
    <dbReference type="NCBI Taxonomy" id="2483353"/>
    <lineage>
        <taxon>Bacteria</taxon>
        <taxon>Bacillati</taxon>
        <taxon>Actinomycetota</taxon>
        <taxon>Actinomycetes</taxon>
        <taxon>Kitasatosporales</taxon>
        <taxon>Streptomycetaceae</taxon>
        <taxon>Streptomyces</taxon>
    </lineage>
</organism>
<feature type="non-terminal residue" evidence="2">
    <location>
        <position position="1"/>
    </location>
</feature>
<dbReference type="AlphaFoldDB" id="A0A3M2MHK4"/>
<evidence type="ECO:0000313" key="3">
    <source>
        <dbReference type="Proteomes" id="UP000278673"/>
    </source>
</evidence>
<dbReference type="EMBL" id="RFFJ01000001">
    <property type="protein sequence ID" value="RMI46758.1"/>
    <property type="molecule type" value="Genomic_DNA"/>
</dbReference>
<dbReference type="Proteomes" id="UP000278673">
    <property type="component" value="Unassembled WGS sequence"/>
</dbReference>